<evidence type="ECO:0000313" key="2">
    <source>
        <dbReference type="Proteomes" id="UP000707138"/>
    </source>
</evidence>
<protein>
    <submittedName>
        <fullName evidence="1">HK97 gp10 family phage protein</fullName>
    </submittedName>
</protein>
<proteinExistence type="predicted"/>
<dbReference type="Pfam" id="PF04883">
    <property type="entry name" value="HK97-gp10_like"/>
    <property type="match status" value="1"/>
</dbReference>
<name>A0ABS2GIW9_9FIRM</name>
<organism evidence="1 2">
    <name type="scientific">Veillonella magna</name>
    <dbReference type="NCBI Taxonomy" id="464322"/>
    <lineage>
        <taxon>Bacteria</taxon>
        <taxon>Bacillati</taxon>
        <taxon>Bacillota</taxon>
        <taxon>Negativicutes</taxon>
        <taxon>Veillonellales</taxon>
        <taxon>Veillonellaceae</taxon>
        <taxon>Veillonella</taxon>
    </lineage>
</organism>
<accession>A0ABS2GIW9</accession>
<comment type="caution">
    <text evidence="1">The sequence shown here is derived from an EMBL/GenBank/DDBJ whole genome shotgun (WGS) entry which is preliminary data.</text>
</comment>
<dbReference type="Proteomes" id="UP000707138">
    <property type="component" value="Unassembled WGS sequence"/>
</dbReference>
<dbReference type="InterPro" id="IPR010064">
    <property type="entry name" value="HK97-gp10_tail"/>
</dbReference>
<dbReference type="EMBL" id="JACJLA010000012">
    <property type="protein sequence ID" value="MBM6913129.1"/>
    <property type="molecule type" value="Genomic_DNA"/>
</dbReference>
<reference evidence="1 2" key="1">
    <citation type="journal article" date="2021" name="Sci. Rep.">
        <title>The distribution of antibiotic resistance genes in chicken gut microbiota commensals.</title>
        <authorList>
            <person name="Juricova H."/>
            <person name="Matiasovicova J."/>
            <person name="Kubasova T."/>
            <person name="Cejkova D."/>
            <person name="Rychlik I."/>
        </authorList>
    </citation>
    <scope>NUCLEOTIDE SEQUENCE [LARGE SCALE GENOMIC DNA]</scope>
    <source>
        <strain evidence="1 2">An537</strain>
    </source>
</reference>
<sequence>MAFHFEGDEAFLDKLRRVQEAGQSKINTCVRKLAEDIKSDTIELTPVDTGQLREGWKKSRVKQGRCEVYNETHYVRHVEYGHRKRGGKGVVKGRKMLHTAMDNFKDEYPERVAKVIGDILNA</sequence>
<evidence type="ECO:0000313" key="1">
    <source>
        <dbReference type="EMBL" id="MBM6913129.1"/>
    </source>
</evidence>
<gene>
    <name evidence="1" type="ORF">H6A01_07335</name>
</gene>
<dbReference type="RefSeq" id="WP_205088109.1">
    <property type="nucleotide sequence ID" value="NZ_CALXQD010000008.1"/>
</dbReference>
<keyword evidence="2" id="KW-1185">Reference proteome</keyword>